<dbReference type="GO" id="GO:0016887">
    <property type="term" value="F:ATP hydrolysis activity"/>
    <property type="evidence" value="ECO:0007669"/>
    <property type="project" value="InterPro"/>
</dbReference>
<keyword evidence="7" id="KW-1185">Reference proteome</keyword>
<evidence type="ECO:0000256" key="1">
    <source>
        <dbReference type="ARBA" id="ARBA00005417"/>
    </source>
</evidence>
<dbReference type="Pfam" id="PF00005">
    <property type="entry name" value="ABC_tran"/>
    <property type="match status" value="1"/>
</dbReference>
<sequence>MDALAPVSPPVIRLEGLAFGYPGDRSHAIVLQDLDLEVRHGDFIALVGQSGAGKSTLLRVIAGLVPAVLGQVYVEPPKEPDSRQIGMVFQDARLLPWRRVLANVEYGLEGLVKSRHERRRRALAALDLVGLTEFADRWPHHLSGGQRQRVGLARALAVRPALLLMDEPFGALDPATRHGLQDQLLSIWQATGTSIIFVTHDIDEATYLADRVIVLGGSPARILRQLDVEAPRPRCRNDLADDPTATALRSQLYETFFYKDGI</sequence>
<dbReference type="PROSITE" id="PS50893">
    <property type="entry name" value="ABC_TRANSPORTER_2"/>
    <property type="match status" value="1"/>
</dbReference>
<dbReference type="PROSITE" id="PS00211">
    <property type="entry name" value="ABC_TRANSPORTER_1"/>
    <property type="match status" value="1"/>
</dbReference>
<gene>
    <name evidence="6" type="ordered locus">amb1865</name>
</gene>
<feature type="domain" description="ABC transporter" evidence="5">
    <location>
        <begin position="12"/>
        <end position="242"/>
    </location>
</feature>
<dbReference type="InterPro" id="IPR003439">
    <property type="entry name" value="ABC_transporter-like_ATP-bd"/>
</dbReference>
<dbReference type="HOGENOM" id="CLU_000604_1_22_5"/>
<dbReference type="KEGG" id="mag:amb1865"/>
<evidence type="ECO:0000256" key="4">
    <source>
        <dbReference type="ARBA" id="ARBA00022840"/>
    </source>
</evidence>
<reference evidence="6 7" key="1">
    <citation type="journal article" date="2005" name="DNA Res.">
        <title>Complete genome sequence of the facultative anaerobic magnetotactic bacterium Magnetospirillum sp. strain AMB-1.</title>
        <authorList>
            <person name="Matsunaga T."/>
            <person name="Okamura Y."/>
            <person name="Fukuda Y."/>
            <person name="Wahyudi A.T."/>
            <person name="Murase Y."/>
            <person name="Takeyama H."/>
        </authorList>
    </citation>
    <scope>NUCLEOTIDE SEQUENCE [LARGE SCALE GENOMIC DNA]</scope>
    <source>
        <strain evidence="7">ATCC 700264 / AMB-1</strain>
    </source>
</reference>
<name>Q2W656_PARM1</name>
<protein>
    <submittedName>
        <fullName evidence="6">ABC-type nitrate/sulfonate/bicarbonate transport system</fullName>
    </submittedName>
</protein>
<dbReference type="InterPro" id="IPR017871">
    <property type="entry name" value="ABC_transporter-like_CS"/>
</dbReference>
<keyword evidence="2" id="KW-0813">Transport</keyword>
<accession>Q2W656</accession>
<dbReference type="OrthoDB" id="8016555at2"/>
<evidence type="ECO:0000313" key="7">
    <source>
        <dbReference type="Proteomes" id="UP000007058"/>
    </source>
</evidence>
<dbReference type="InterPro" id="IPR050166">
    <property type="entry name" value="ABC_transporter_ATP-bind"/>
</dbReference>
<organism evidence="6 7">
    <name type="scientific">Paramagnetospirillum magneticum (strain ATCC 700264 / AMB-1)</name>
    <name type="common">Magnetospirillum magneticum</name>
    <dbReference type="NCBI Taxonomy" id="342108"/>
    <lineage>
        <taxon>Bacteria</taxon>
        <taxon>Pseudomonadati</taxon>
        <taxon>Pseudomonadota</taxon>
        <taxon>Alphaproteobacteria</taxon>
        <taxon>Rhodospirillales</taxon>
        <taxon>Magnetospirillaceae</taxon>
        <taxon>Paramagnetospirillum</taxon>
    </lineage>
</organism>
<evidence type="ECO:0000313" key="6">
    <source>
        <dbReference type="EMBL" id="BAE50669.1"/>
    </source>
</evidence>
<dbReference type="InterPro" id="IPR003593">
    <property type="entry name" value="AAA+_ATPase"/>
</dbReference>
<dbReference type="GO" id="GO:0005524">
    <property type="term" value="F:ATP binding"/>
    <property type="evidence" value="ECO:0007669"/>
    <property type="project" value="UniProtKB-KW"/>
</dbReference>
<dbReference type="InterPro" id="IPR027417">
    <property type="entry name" value="P-loop_NTPase"/>
</dbReference>
<keyword evidence="4" id="KW-0067">ATP-binding</keyword>
<dbReference type="EMBL" id="AP007255">
    <property type="protein sequence ID" value="BAE50669.1"/>
    <property type="molecule type" value="Genomic_DNA"/>
</dbReference>
<dbReference type="PANTHER" id="PTHR42788:SF13">
    <property type="entry name" value="ALIPHATIC SULFONATES IMPORT ATP-BINDING PROTEIN SSUB"/>
    <property type="match status" value="1"/>
</dbReference>
<evidence type="ECO:0000259" key="5">
    <source>
        <dbReference type="PROSITE" id="PS50893"/>
    </source>
</evidence>
<evidence type="ECO:0000256" key="2">
    <source>
        <dbReference type="ARBA" id="ARBA00022448"/>
    </source>
</evidence>
<dbReference type="RefSeq" id="WP_011384270.1">
    <property type="nucleotide sequence ID" value="NC_007626.1"/>
</dbReference>
<dbReference type="SMART" id="SM00382">
    <property type="entry name" value="AAA"/>
    <property type="match status" value="1"/>
</dbReference>
<dbReference type="Proteomes" id="UP000007058">
    <property type="component" value="Chromosome"/>
</dbReference>
<proteinExistence type="inferred from homology"/>
<evidence type="ECO:0000256" key="3">
    <source>
        <dbReference type="ARBA" id="ARBA00022741"/>
    </source>
</evidence>
<dbReference type="STRING" id="342108.amb1865"/>
<dbReference type="Gene3D" id="3.40.50.300">
    <property type="entry name" value="P-loop containing nucleotide triphosphate hydrolases"/>
    <property type="match status" value="1"/>
</dbReference>
<dbReference type="AlphaFoldDB" id="Q2W656"/>
<dbReference type="SUPFAM" id="SSF52540">
    <property type="entry name" value="P-loop containing nucleoside triphosphate hydrolases"/>
    <property type="match status" value="1"/>
</dbReference>
<dbReference type="CDD" id="cd03293">
    <property type="entry name" value="ABC_NrtD_SsuB_transporters"/>
    <property type="match status" value="1"/>
</dbReference>
<keyword evidence="3" id="KW-0547">Nucleotide-binding</keyword>
<dbReference type="PANTHER" id="PTHR42788">
    <property type="entry name" value="TAURINE IMPORT ATP-BINDING PROTEIN-RELATED"/>
    <property type="match status" value="1"/>
</dbReference>
<comment type="similarity">
    <text evidence="1">Belongs to the ABC transporter superfamily.</text>
</comment>